<gene>
    <name evidence="1" type="ORF">IDJ77_05730</name>
</gene>
<dbReference type="EMBL" id="JACWMY010000003">
    <property type="protein sequence ID" value="MBD1363306.1"/>
    <property type="molecule type" value="Genomic_DNA"/>
</dbReference>
<evidence type="ECO:0000313" key="1">
    <source>
        <dbReference type="EMBL" id="MBD1363306.1"/>
    </source>
</evidence>
<comment type="caution">
    <text evidence="1">The sequence shown here is derived from an EMBL/GenBank/DDBJ whole genome shotgun (WGS) entry which is preliminary data.</text>
</comment>
<dbReference type="InterPro" id="IPR038434">
    <property type="entry name" value="YARHG_sf"/>
</dbReference>
<protein>
    <submittedName>
        <fullName evidence="1">YARHG domain-containing protein</fullName>
    </submittedName>
</protein>
<keyword evidence="2" id="KW-1185">Reference proteome</keyword>
<reference evidence="1 2" key="1">
    <citation type="submission" date="2020-09" db="EMBL/GenBank/DDBJ databases">
        <title>Novel species of Mucilaginibacter isolated from a glacier on the Tibetan Plateau.</title>
        <authorList>
            <person name="Liu Q."/>
            <person name="Xin Y.-H."/>
        </authorList>
    </citation>
    <scope>NUCLEOTIDE SEQUENCE [LARGE SCALE GENOMIC DNA]</scope>
    <source>
        <strain evidence="1 2">ZT4R22</strain>
    </source>
</reference>
<sequence length="635" mass="71472">MKTKPILIAAAVVLVAVCGFLFVGCKTAKTTEKAAIITFLKDFNSEIKAGNTKAALAFFEEGPNTKANKALIKVLCGKSGISGKGKPLFKVSLDVDQAGVDFTNPLMVIAVVAAEFKHDSVAIAASHINFTLHKANGKQYKISTAKVDDFASDYALYQNKVINATVPETDLYSAETLAAFKTAEQLKTRYDSVLWFQHVDKKTWFYVVKGTLPENFYWQDPEKPTPIDYKMGLVGPDLKEIVPVEYDMVHNIGGTIDSLIEVEKGGKKGLYNMAGKLVVPVTYDLILPLKDNENLAVLKNGEAYTYLNKELATSEAIADFKIADVLPRVKYISNSYTLSEKSYKSTMEYNDRNMTSSLVIAPSYLVEWQMLAKFVNFPNPLRKTQDEEEGQGSRSIDVKYNGAENDESNWFQSAFYSVVNDYLGGRGGLYETKNVLVVDKKHNKVMGFEADTYFGEGEGGGQLTGDCNQNSIRAINDSLFEYKTTAILEQDLFDKNQYIEEGPYYNYLKLVNGKLVKLNTSRMFPTQFVKLDDSYLSDCYMFTSITKNYENREHKTIDHATAEILQVMKNEIYASYRYQFKSSRWNEVFQRYKYAGRDTVLNANVDDSLTAVDKYNIDFINRKLQIKKPAVAALR</sequence>
<dbReference type="RefSeq" id="WP_191187988.1">
    <property type="nucleotide sequence ID" value="NZ_JACWMY010000003.1"/>
</dbReference>
<proteinExistence type="predicted"/>
<name>A0ABR7WMB9_9SPHI</name>
<dbReference type="PROSITE" id="PS51257">
    <property type="entry name" value="PROKAR_LIPOPROTEIN"/>
    <property type="match status" value="1"/>
</dbReference>
<organism evidence="1 2">
    <name type="scientific">Mucilaginibacter pankratovii</name>
    <dbReference type="NCBI Taxonomy" id="2772110"/>
    <lineage>
        <taxon>Bacteria</taxon>
        <taxon>Pseudomonadati</taxon>
        <taxon>Bacteroidota</taxon>
        <taxon>Sphingobacteriia</taxon>
        <taxon>Sphingobacteriales</taxon>
        <taxon>Sphingobacteriaceae</taxon>
        <taxon>Mucilaginibacter</taxon>
    </lineage>
</organism>
<dbReference type="Gene3D" id="1.20.58.1690">
    <property type="match status" value="1"/>
</dbReference>
<dbReference type="Proteomes" id="UP000606600">
    <property type="component" value="Unassembled WGS sequence"/>
</dbReference>
<accession>A0ABR7WMB9</accession>
<evidence type="ECO:0000313" key="2">
    <source>
        <dbReference type="Proteomes" id="UP000606600"/>
    </source>
</evidence>